<comment type="caution">
    <text evidence="2">The sequence shown here is derived from an EMBL/GenBank/DDBJ whole genome shotgun (WGS) entry which is preliminary data.</text>
</comment>
<organism evidence="2 3">
    <name type="scientific">Phytophthora fragariae</name>
    <dbReference type="NCBI Taxonomy" id="53985"/>
    <lineage>
        <taxon>Eukaryota</taxon>
        <taxon>Sar</taxon>
        <taxon>Stramenopiles</taxon>
        <taxon>Oomycota</taxon>
        <taxon>Peronosporomycetes</taxon>
        <taxon>Peronosporales</taxon>
        <taxon>Peronosporaceae</taxon>
        <taxon>Phytophthora</taxon>
    </lineage>
</organism>
<evidence type="ECO:0000313" key="2">
    <source>
        <dbReference type="EMBL" id="KAE9242209.1"/>
    </source>
</evidence>
<name>A0A6A3ZUP4_9STRA</name>
<feature type="compositionally biased region" description="Basic residues" evidence="1">
    <location>
        <begin position="198"/>
        <end position="211"/>
    </location>
</feature>
<proteinExistence type="predicted"/>
<feature type="region of interest" description="Disordered" evidence="1">
    <location>
        <begin position="170"/>
        <end position="220"/>
    </location>
</feature>
<reference evidence="2 3" key="1">
    <citation type="submission" date="2018-08" db="EMBL/GenBank/DDBJ databases">
        <title>Genomic investigation of the strawberry pathogen Phytophthora fragariae indicates pathogenicity is determined by transcriptional variation in three key races.</title>
        <authorList>
            <person name="Adams T.M."/>
            <person name="Armitage A.D."/>
            <person name="Sobczyk M.K."/>
            <person name="Bates H.J."/>
            <person name="Dunwell J.M."/>
            <person name="Nellist C.F."/>
            <person name="Harrison R.J."/>
        </authorList>
    </citation>
    <scope>NUCLEOTIDE SEQUENCE [LARGE SCALE GENOMIC DNA]</scope>
    <source>
        <strain evidence="2 3">BC-1</strain>
    </source>
</reference>
<dbReference type="EMBL" id="QXGD01000354">
    <property type="protein sequence ID" value="KAE9242209.1"/>
    <property type="molecule type" value="Genomic_DNA"/>
</dbReference>
<gene>
    <name evidence="2" type="ORF">PF002_g8869</name>
</gene>
<evidence type="ECO:0000256" key="1">
    <source>
        <dbReference type="SAM" id="MobiDB-lite"/>
    </source>
</evidence>
<dbReference type="Proteomes" id="UP000440367">
    <property type="component" value="Unassembled WGS sequence"/>
</dbReference>
<evidence type="ECO:0000313" key="3">
    <source>
        <dbReference type="Proteomes" id="UP000440367"/>
    </source>
</evidence>
<accession>A0A6A3ZUP4</accession>
<feature type="compositionally biased region" description="Low complexity" evidence="1">
    <location>
        <begin position="172"/>
        <end position="184"/>
    </location>
</feature>
<sequence length="220" mass="25006">MSDNNFPSGRYDDRELAEYTKALRNLAPITPPKLHSKGERYDADLGLRRQKYAEGYSARKTNAFSALALSLSVDLRSTFKVDELRDDMEAASVLCQAITKHFEAGDGINPDYLQRELMMRMLQPNEKVDAYAVDIELKVTKLRQAKGEFKDWQQTSLLLSNSRLRAAEHQRQQLQSQAQPASCATAQVAPVMSDHQDKGRKRSKHQRKRNKGVQDKPEAN</sequence>
<protein>
    <recommendedName>
        <fullName evidence="4">Retrotransposon gag domain-containing protein</fullName>
    </recommendedName>
</protein>
<dbReference type="AlphaFoldDB" id="A0A6A3ZUP4"/>
<evidence type="ECO:0008006" key="4">
    <source>
        <dbReference type="Google" id="ProtNLM"/>
    </source>
</evidence>